<evidence type="ECO:0000256" key="1">
    <source>
        <dbReference type="SAM" id="Phobius"/>
    </source>
</evidence>
<name>A0ABQ4MZV4_9BACL</name>
<keyword evidence="3" id="KW-1185">Reference proteome</keyword>
<evidence type="ECO:0000313" key="3">
    <source>
        <dbReference type="Proteomes" id="UP000680304"/>
    </source>
</evidence>
<gene>
    <name evidence="2" type="ORF">PACILC2_00290</name>
</gene>
<organism evidence="2 3">
    <name type="scientific">Paenibacillus cisolokensis</name>
    <dbReference type="NCBI Taxonomy" id="1658519"/>
    <lineage>
        <taxon>Bacteria</taxon>
        <taxon>Bacillati</taxon>
        <taxon>Bacillota</taxon>
        <taxon>Bacilli</taxon>
        <taxon>Bacillales</taxon>
        <taxon>Paenibacillaceae</taxon>
        <taxon>Paenibacillus</taxon>
    </lineage>
</organism>
<dbReference type="EMBL" id="BOVJ01000001">
    <property type="protein sequence ID" value="GIQ61461.1"/>
    <property type="molecule type" value="Genomic_DNA"/>
</dbReference>
<feature type="transmembrane region" description="Helical" evidence="1">
    <location>
        <begin position="12"/>
        <end position="30"/>
    </location>
</feature>
<feature type="transmembrane region" description="Helical" evidence="1">
    <location>
        <begin position="50"/>
        <end position="71"/>
    </location>
</feature>
<dbReference type="Proteomes" id="UP000680304">
    <property type="component" value="Unassembled WGS sequence"/>
</dbReference>
<proteinExistence type="predicted"/>
<keyword evidence="1" id="KW-0472">Membrane</keyword>
<protein>
    <recommendedName>
        <fullName evidence="4">PTS EIIC type-1 domain-containing protein</fullName>
    </recommendedName>
</protein>
<evidence type="ECO:0008006" key="4">
    <source>
        <dbReference type="Google" id="ProtNLM"/>
    </source>
</evidence>
<accession>A0ABQ4MZV4</accession>
<keyword evidence="1" id="KW-1133">Transmembrane helix</keyword>
<reference evidence="2 3" key="1">
    <citation type="submission" date="2021-04" db="EMBL/GenBank/DDBJ databases">
        <title>Draft genome sequence of Paenibacillus cisolokensis, LC2-13A.</title>
        <authorList>
            <person name="Uke A."/>
            <person name="Chhe C."/>
            <person name="Baramee S."/>
            <person name="Kosugi A."/>
        </authorList>
    </citation>
    <scope>NUCLEOTIDE SEQUENCE [LARGE SCALE GENOMIC DNA]</scope>
    <source>
        <strain evidence="2 3">LC2-13A</strain>
    </source>
</reference>
<keyword evidence="1" id="KW-0812">Transmembrane</keyword>
<evidence type="ECO:0000313" key="2">
    <source>
        <dbReference type="EMBL" id="GIQ61461.1"/>
    </source>
</evidence>
<sequence>MNFMGGLQQLGRSFMLPMIVLPGAAVFLSLSELPWDRLGFPGMSGYLLTAGQALFLFLPYLFALGVALGMSGNSPAPDSRRWPACLFTPASSAPATIRSSRACSSGV</sequence>
<comment type="caution">
    <text evidence="2">The sequence shown here is derived from an EMBL/GenBank/DDBJ whole genome shotgun (WGS) entry which is preliminary data.</text>
</comment>